<proteinExistence type="predicted"/>
<name>A0A484FFY5_COLOR</name>
<feature type="compositionally biased region" description="Basic and acidic residues" evidence="1">
    <location>
        <begin position="62"/>
        <end position="84"/>
    </location>
</feature>
<feature type="region of interest" description="Disordered" evidence="1">
    <location>
        <begin position="1"/>
        <end position="117"/>
    </location>
</feature>
<feature type="compositionally biased region" description="Polar residues" evidence="1">
    <location>
        <begin position="45"/>
        <end position="59"/>
    </location>
</feature>
<evidence type="ECO:0000313" key="3">
    <source>
        <dbReference type="Proteomes" id="UP000014480"/>
    </source>
</evidence>
<reference evidence="3" key="1">
    <citation type="journal article" date="2013" name="New Phytol.">
        <title>Comparative genomic and transcriptomic analyses reveal the hemibiotrophic stage shift of Colletotrichum fungi.</title>
        <authorList>
            <person name="Gan P."/>
            <person name="Ikeda K."/>
            <person name="Irieda H."/>
            <person name="Narusaka M."/>
            <person name="O'Connell R.J."/>
            <person name="Narusaka Y."/>
            <person name="Takano Y."/>
            <person name="Kubo Y."/>
            <person name="Shirasu K."/>
        </authorList>
    </citation>
    <scope>NUCLEOTIDE SEQUENCE [LARGE SCALE GENOMIC DNA]</scope>
    <source>
        <strain evidence="3">104-T / ATCC 96160 / CBS 514.97 / LARS 414 / MAFF 240422</strain>
    </source>
</reference>
<accession>A0A484FFY5</accession>
<protein>
    <submittedName>
        <fullName evidence="2">Uncharacterized protein</fullName>
    </submittedName>
</protein>
<evidence type="ECO:0000256" key="1">
    <source>
        <dbReference type="SAM" id="MobiDB-lite"/>
    </source>
</evidence>
<keyword evidence="3" id="KW-1185">Reference proteome</keyword>
<feature type="compositionally biased region" description="Basic and acidic residues" evidence="1">
    <location>
        <begin position="108"/>
        <end position="117"/>
    </location>
</feature>
<reference evidence="3" key="2">
    <citation type="journal article" date="2019" name="Mol. Plant Microbe Interact.">
        <title>Genome sequence resources for four phytopathogenic fungi from the Colletotrichum orbiculare species complex.</title>
        <authorList>
            <person name="Gan P."/>
            <person name="Tsushima A."/>
            <person name="Narusaka M."/>
            <person name="Narusaka Y."/>
            <person name="Takano Y."/>
            <person name="Kubo Y."/>
            <person name="Shirasu K."/>
        </authorList>
    </citation>
    <scope>GENOME REANNOTATION</scope>
    <source>
        <strain evidence="3">104-T / ATCC 96160 / CBS 514.97 / LARS 414 / MAFF 240422</strain>
    </source>
</reference>
<dbReference type="AlphaFoldDB" id="A0A484FFY5"/>
<comment type="caution">
    <text evidence="2">The sequence shown here is derived from an EMBL/GenBank/DDBJ whole genome shotgun (WGS) entry which is preliminary data.</text>
</comment>
<organism evidence="2 3">
    <name type="scientific">Colletotrichum orbiculare (strain 104-T / ATCC 96160 / CBS 514.97 / LARS 414 / MAFF 240422)</name>
    <name type="common">Cucumber anthracnose fungus</name>
    <name type="synonym">Colletotrichum lagenarium</name>
    <dbReference type="NCBI Taxonomy" id="1213857"/>
    <lineage>
        <taxon>Eukaryota</taxon>
        <taxon>Fungi</taxon>
        <taxon>Dikarya</taxon>
        <taxon>Ascomycota</taxon>
        <taxon>Pezizomycotina</taxon>
        <taxon>Sordariomycetes</taxon>
        <taxon>Hypocreomycetidae</taxon>
        <taxon>Glomerellales</taxon>
        <taxon>Glomerellaceae</taxon>
        <taxon>Colletotrichum</taxon>
        <taxon>Colletotrichum orbiculare species complex</taxon>
    </lineage>
</organism>
<sequence>MNTSISTSKNLRPVPASPNFHSDSGAGSPIPSAISAGNEFPHPSAPQNHNRANDRSSISRVGVDEKRLDSLETDNHARAGEHCAEVGQNPVQSVLRRSPVHHQPADGYEQRAGDHHGQSELWLPWPAIRNVTLLERDVDAVLEACAGLRAEEET</sequence>
<evidence type="ECO:0000313" key="2">
    <source>
        <dbReference type="EMBL" id="TDZ17270.1"/>
    </source>
</evidence>
<feature type="compositionally biased region" description="Polar residues" evidence="1">
    <location>
        <begin position="1"/>
        <end position="10"/>
    </location>
</feature>
<dbReference type="Proteomes" id="UP000014480">
    <property type="component" value="Unassembled WGS sequence"/>
</dbReference>
<dbReference type="EMBL" id="AMCV02000031">
    <property type="protein sequence ID" value="TDZ17270.1"/>
    <property type="molecule type" value="Genomic_DNA"/>
</dbReference>
<gene>
    <name evidence="2" type="ORF">Cob_v009845</name>
</gene>